<dbReference type="InterPro" id="IPR008928">
    <property type="entry name" value="6-hairpin_glycosidase_sf"/>
</dbReference>
<keyword evidence="9" id="KW-1185">Reference proteome</keyword>
<evidence type="ECO:0000256" key="2">
    <source>
        <dbReference type="ARBA" id="ARBA00023295"/>
    </source>
</evidence>
<evidence type="ECO:0000256" key="1">
    <source>
        <dbReference type="ARBA" id="ARBA00006768"/>
    </source>
</evidence>
<dbReference type="EMBL" id="WMLB01000017">
    <property type="protein sequence ID" value="MTH68017.1"/>
    <property type="molecule type" value="Genomic_DNA"/>
</dbReference>
<dbReference type="AlphaFoldDB" id="A0A6I3M7D6"/>
<evidence type="ECO:0000259" key="5">
    <source>
        <dbReference type="Pfam" id="PF03632"/>
    </source>
</evidence>
<feature type="domain" description="Glycoside hydrolase family 65 C-terminal" evidence="6">
    <location>
        <begin position="718"/>
        <end position="782"/>
    </location>
</feature>
<dbReference type="RefSeq" id="WP_155051069.1">
    <property type="nucleotide sequence ID" value="NZ_BAAAIB010000001.1"/>
</dbReference>
<proteinExistence type="inferred from homology"/>
<dbReference type="Gene3D" id="1.50.10.10">
    <property type="match status" value="1"/>
</dbReference>
<dbReference type="GO" id="GO:0016757">
    <property type="term" value="F:glycosyltransferase activity"/>
    <property type="evidence" value="ECO:0007669"/>
    <property type="project" value="UniProtKB-ARBA"/>
</dbReference>
<gene>
    <name evidence="8" type="ORF">GJ743_06490</name>
</gene>
<evidence type="ECO:0000256" key="3">
    <source>
        <dbReference type="PIRSR" id="PIRSR036289-50"/>
    </source>
</evidence>
<evidence type="ECO:0000313" key="8">
    <source>
        <dbReference type="EMBL" id="MTH68017.1"/>
    </source>
</evidence>
<protein>
    <submittedName>
        <fullName evidence="8">Glycoside hydrolase family 65 protein</fullName>
    </submittedName>
</protein>
<accession>A0A6I3M7D6</accession>
<dbReference type="GO" id="GO:0030246">
    <property type="term" value="F:carbohydrate binding"/>
    <property type="evidence" value="ECO:0007669"/>
    <property type="project" value="InterPro"/>
</dbReference>
<feature type="binding site" evidence="4">
    <location>
        <begin position="380"/>
        <end position="381"/>
    </location>
    <ligand>
        <name>substrate</name>
    </ligand>
</feature>
<dbReference type="InterPro" id="IPR005196">
    <property type="entry name" value="Glyco_hydro_65_N"/>
</dbReference>
<evidence type="ECO:0000259" key="6">
    <source>
        <dbReference type="Pfam" id="PF03633"/>
    </source>
</evidence>
<dbReference type="PANTHER" id="PTHR11051:SF13">
    <property type="entry name" value="GLYCOSYL TRANSFERASE"/>
    <property type="match status" value="1"/>
</dbReference>
<dbReference type="Pfam" id="PF03633">
    <property type="entry name" value="Glyco_hydro_65C"/>
    <property type="match status" value="1"/>
</dbReference>
<dbReference type="SUPFAM" id="SSF48208">
    <property type="entry name" value="Six-hairpin glycosidases"/>
    <property type="match status" value="1"/>
</dbReference>
<reference evidence="8 9" key="1">
    <citation type="submission" date="2019-11" db="EMBL/GenBank/DDBJ databases">
        <title>Agromyces kandeliae sp. nov., isolated from mangrove soil.</title>
        <authorList>
            <person name="Wang R."/>
        </authorList>
    </citation>
    <scope>NUCLEOTIDE SEQUENCE [LARGE SCALE GENOMIC DNA]</scope>
    <source>
        <strain evidence="8 9">JCM 11433</strain>
    </source>
</reference>
<dbReference type="Proteomes" id="UP000433071">
    <property type="component" value="Unassembled WGS sequence"/>
</dbReference>
<dbReference type="GO" id="GO:0004553">
    <property type="term" value="F:hydrolase activity, hydrolyzing O-glycosyl compounds"/>
    <property type="evidence" value="ECO:0007669"/>
    <property type="project" value="TreeGrafter"/>
</dbReference>
<dbReference type="InterPro" id="IPR012341">
    <property type="entry name" value="6hp_glycosidase-like_sf"/>
</dbReference>
<dbReference type="GO" id="GO:0005975">
    <property type="term" value="P:carbohydrate metabolic process"/>
    <property type="evidence" value="ECO:0007669"/>
    <property type="project" value="InterPro"/>
</dbReference>
<evidence type="ECO:0000256" key="4">
    <source>
        <dbReference type="PIRSR" id="PIRSR036289-51"/>
    </source>
</evidence>
<feature type="domain" description="Glycoside hydrolase family 65 central catalytic" evidence="5">
    <location>
        <begin position="346"/>
        <end position="708"/>
    </location>
</feature>
<comment type="similarity">
    <text evidence="1">Belongs to the glycosyl hydrolase 65 family.</text>
</comment>
<dbReference type="InterPro" id="IPR005194">
    <property type="entry name" value="Glyco_hydro_65_C"/>
</dbReference>
<evidence type="ECO:0000313" key="9">
    <source>
        <dbReference type="Proteomes" id="UP000433071"/>
    </source>
</evidence>
<keyword evidence="2" id="KW-0326">Glycosidase</keyword>
<dbReference type="PIRSF" id="PIRSF036289">
    <property type="entry name" value="Glycosyl_hydrolase_malt_phosph"/>
    <property type="match status" value="1"/>
</dbReference>
<sequence length="840" mass="93715">MRFADTDPLNRTIFPVDEWALVETEFGSDDMGRTETLFAVGNGYLGLRGNVEEGRDGHVHGTFINGFHETWPIRHAEEAFGFARVGQTIVNAPDAKVIRLYVDDEPLVITEAEIMGYERRLDFRLGVVSRRIEWRTPSGKRVLITSRRMASFTDRHLGVIDYEVEMLDADAAVTISSQLLNRQDGRDEYRSGVTEAPGAFDPRKAETFTERVLQPRVQKKSEDGRYVLGYQTTNSKMAIAVGAQHSITTDNEFSESGSIGDDLAKHIYRVRARQGVPIRITKLISYHTARKVPARELVDRCERTLDRGAEIGVAELFAQQRSWLEDFWARSDVEISGQPELQQATRWNLFQLVQATARTDGGGVAAKGVSGSGYGGHYFWDSEIYVMPFLSYTAPIVARNVLRFRQRMLEPARARALEMNQHGALFPWRTINGLESSAYYAAGTAQYHIDADISYALTQYVAATGDEDFLARGAIDILVETARMWEDLGFWRTNADDVFHIHGVTGPDEYTTVVNDNLYTNVMARANLAAAASAVDDLQVLDPHAHKKLIERLGVTPAEVAGWRRAAAHMHIPFDEKLGVHPQDAAFLEKELWDLEHTPDNRLPLLLHYHPLVIYRFQVLKQADVVLALYLQGDRFTTEEKLADFEYYDPLTTGDSTLSAVVQSIIASEVGYHELALRYFRSALFVDLADLHHNAADGVHVASTGGVWAGLVSGFGGFRDHNGRFTFDPRLPDGWERLSFKLTIRGTRVRVDLTEDAIRFRLETGGPDAELVLGVRGNEVVVTADAPVVVPLDGHGARRVGAPTMQNVRGARRADGTLLTASIPTLSLDVDEEEQAAIFD</sequence>
<feature type="domain" description="Glycoside hydrolase family 65 N-terminal" evidence="7">
    <location>
        <begin position="23"/>
        <end position="290"/>
    </location>
</feature>
<evidence type="ECO:0000259" key="7">
    <source>
        <dbReference type="Pfam" id="PF03636"/>
    </source>
</evidence>
<keyword evidence="8" id="KW-0378">Hydrolase</keyword>
<dbReference type="Gene3D" id="2.60.420.10">
    <property type="entry name" value="Maltose phosphorylase, domain 3"/>
    <property type="match status" value="1"/>
</dbReference>
<name>A0A6I3M7D6_9MICO</name>
<dbReference type="Pfam" id="PF03636">
    <property type="entry name" value="Glyco_hydro_65N"/>
    <property type="match status" value="1"/>
</dbReference>
<dbReference type="PANTHER" id="PTHR11051">
    <property type="entry name" value="GLYCOSYL HYDROLASE-RELATED"/>
    <property type="match status" value="1"/>
</dbReference>
<dbReference type="SUPFAM" id="SSF74650">
    <property type="entry name" value="Galactose mutarotase-like"/>
    <property type="match status" value="1"/>
</dbReference>
<organism evidence="8 9">
    <name type="scientific">Agromyces bracchium</name>
    <dbReference type="NCBI Taxonomy" id="88376"/>
    <lineage>
        <taxon>Bacteria</taxon>
        <taxon>Bacillati</taxon>
        <taxon>Actinomycetota</taxon>
        <taxon>Actinomycetes</taxon>
        <taxon>Micrococcales</taxon>
        <taxon>Microbacteriaceae</taxon>
        <taxon>Agromyces</taxon>
    </lineage>
</organism>
<dbReference type="OrthoDB" id="9816160at2"/>
<comment type="caution">
    <text evidence="8">The sequence shown here is derived from an EMBL/GenBank/DDBJ whole genome shotgun (WGS) entry which is preliminary data.</text>
</comment>
<dbReference type="InterPro" id="IPR037018">
    <property type="entry name" value="GH65_N"/>
</dbReference>
<dbReference type="Gene3D" id="2.70.98.40">
    <property type="entry name" value="Glycoside hydrolase, family 65, N-terminal domain"/>
    <property type="match status" value="1"/>
</dbReference>
<dbReference type="InterPro" id="IPR011013">
    <property type="entry name" value="Gal_mutarotase_sf_dom"/>
</dbReference>
<feature type="active site" description="Proton donor" evidence="3">
    <location>
        <position position="509"/>
    </location>
</feature>
<dbReference type="InterPro" id="IPR005195">
    <property type="entry name" value="Glyco_hydro_65_M"/>
</dbReference>
<dbReference type="Pfam" id="PF03632">
    <property type="entry name" value="Glyco_hydro_65m"/>
    <property type="match status" value="1"/>
</dbReference>
<feature type="binding site" evidence="4">
    <location>
        <begin position="621"/>
        <end position="622"/>
    </location>
    <ligand>
        <name>substrate</name>
    </ligand>
</feature>
<dbReference type="InterPro" id="IPR017045">
    <property type="entry name" value="Malt_Pase/Glycosyl_Hdrlase"/>
</dbReference>